<protein>
    <recommendedName>
        <fullName evidence="5">Ataxin-10 homolog</fullName>
    </recommendedName>
    <alternativeName>
        <fullName evidence="6">Copper transport protein 86</fullName>
    </alternativeName>
</protein>
<dbReference type="EMBL" id="FMSP01000005">
    <property type="protein sequence ID" value="SCV70274.1"/>
    <property type="molecule type" value="Genomic_DNA"/>
</dbReference>
<reference evidence="9" key="1">
    <citation type="submission" date="2016-09" db="EMBL/GenBank/DDBJ databases">
        <authorList>
            <person name="Jeantristanb JTB J.-T."/>
            <person name="Ricardo R."/>
        </authorList>
    </citation>
    <scope>NUCLEOTIDE SEQUENCE [LARGE SCALE GENOMIC DNA]</scope>
</reference>
<proteinExistence type="inferred from homology"/>
<evidence type="ECO:0000259" key="7">
    <source>
        <dbReference type="Pfam" id="PF09759"/>
    </source>
</evidence>
<dbReference type="PANTHER" id="PTHR13255">
    <property type="entry name" value="ATAXIN-10"/>
    <property type="match status" value="1"/>
</dbReference>
<feature type="domain" description="Ataxin-10" evidence="7">
    <location>
        <begin position="461"/>
        <end position="543"/>
    </location>
</feature>
<dbReference type="InterPro" id="IPR016024">
    <property type="entry name" value="ARM-type_fold"/>
</dbReference>
<accession>A0A238FEH0</accession>
<evidence type="ECO:0000256" key="1">
    <source>
        <dbReference type="ARBA" id="ARBA00008384"/>
    </source>
</evidence>
<dbReference type="Gene3D" id="1.25.10.10">
    <property type="entry name" value="Leucine-rich Repeat Variant"/>
    <property type="match status" value="1"/>
</dbReference>
<dbReference type="GO" id="GO:0005829">
    <property type="term" value="C:cytosol"/>
    <property type="evidence" value="ECO:0007669"/>
    <property type="project" value="TreeGrafter"/>
</dbReference>
<evidence type="ECO:0000256" key="4">
    <source>
        <dbReference type="ARBA" id="ARBA00044746"/>
    </source>
</evidence>
<dbReference type="PANTHER" id="PTHR13255:SF0">
    <property type="entry name" value="ATAXIN-10"/>
    <property type="match status" value="1"/>
</dbReference>
<evidence type="ECO:0000256" key="6">
    <source>
        <dbReference type="ARBA" id="ARBA00044805"/>
    </source>
</evidence>
<name>A0A238FEH0_9BASI</name>
<dbReference type="InterPro" id="IPR011989">
    <property type="entry name" value="ARM-like"/>
</dbReference>
<dbReference type="InterPro" id="IPR051374">
    <property type="entry name" value="Ataxin-10/CTR86_families"/>
</dbReference>
<dbReference type="GO" id="GO:0051301">
    <property type="term" value="P:cell division"/>
    <property type="evidence" value="ECO:0007669"/>
    <property type="project" value="UniProtKB-KW"/>
</dbReference>
<comment type="function">
    <text evidence="4">May play a role in the regulation of cytokinesis.</text>
</comment>
<dbReference type="AlphaFoldDB" id="A0A238FEH0"/>
<evidence type="ECO:0000256" key="5">
    <source>
        <dbReference type="ARBA" id="ARBA00044801"/>
    </source>
</evidence>
<dbReference type="OrthoDB" id="379794at2759"/>
<gene>
    <name evidence="8" type="ORF">BQ2448_1668</name>
</gene>
<sequence length="559" mass="61473">MTAPTADQLAQQLAQFSTLPEELIQVVKTARLALRDDTRLRSVYGHSSSFWTSFAQVWRDQAQSLARDHQTTTETPSRQAITSLAYLLLSLCTNDQQNQRSAVSEIELHLRSVLLTASSLTNLENETFTPMTRACCQALTNLITGNEELATEFLKARLVSEKDDKLISRLFASQDSQTLEALLIFLLNVIHASQERSTLLATFGDGPKILDRMLVLIGSFTSDEEQDEGADPIAVKGKKAVFSLGWVVLNSWDLQAGLVGLITLRFGRYAIGQQLIENGAWAHAYEHQQAMSGFIISSLQTTLLKFLDGYLSEHFQKNPSPPSSAILSLPSSLTKLLNAFIQDLTTELRPKDGRDANTLQGAVLVVTCLNSLGLHGKEGREAIVVGIEATIGGFHFSCCSSGCFETFLTKLMNCILPLLALLGFANSLSTQTRQMPLAEISKVPDDPAAAPWIDPPAIGQLKRECVRFLSIAASDNQKAQEEIREKEGLVMVLGMCQIDDSNPTLREHALFAIRNLLKGNEKNQALVAGLEPRYLVGRNGELRDLPPALRPDGRHTQDF</sequence>
<keyword evidence="3" id="KW-0131">Cell cycle</keyword>
<evidence type="ECO:0000313" key="8">
    <source>
        <dbReference type="EMBL" id="SCV70274.1"/>
    </source>
</evidence>
<evidence type="ECO:0000256" key="2">
    <source>
        <dbReference type="ARBA" id="ARBA00022618"/>
    </source>
</evidence>
<organism evidence="8 9">
    <name type="scientific">Microbotryum intermedium</name>
    <dbReference type="NCBI Taxonomy" id="269621"/>
    <lineage>
        <taxon>Eukaryota</taxon>
        <taxon>Fungi</taxon>
        <taxon>Dikarya</taxon>
        <taxon>Basidiomycota</taxon>
        <taxon>Pucciniomycotina</taxon>
        <taxon>Microbotryomycetes</taxon>
        <taxon>Microbotryales</taxon>
        <taxon>Microbotryaceae</taxon>
        <taxon>Microbotryum</taxon>
    </lineage>
</organism>
<comment type="similarity">
    <text evidence="1">Belongs to the ataxin-10 family.</text>
</comment>
<dbReference type="Pfam" id="PF09759">
    <property type="entry name" value="Atx10homo_assoc"/>
    <property type="match status" value="1"/>
</dbReference>
<keyword evidence="9" id="KW-1185">Reference proteome</keyword>
<keyword evidence="2" id="KW-0132">Cell division</keyword>
<dbReference type="InterPro" id="IPR019156">
    <property type="entry name" value="Ataxin-10_domain"/>
</dbReference>
<dbReference type="SUPFAM" id="SSF48371">
    <property type="entry name" value="ARM repeat"/>
    <property type="match status" value="1"/>
</dbReference>
<dbReference type="Proteomes" id="UP000198372">
    <property type="component" value="Unassembled WGS sequence"/>
</dbReference>
<evidence type="ECO:0000256" key="3">
    <source>
        <dbReference type="ARBA" id="ARBA00023306"/>
    </source>
</evidence>
<evidence type="ECO:0000313" key="9">
    <source>
        <dbReference type="Proteomes" id="UP000198372"/>
    </source>
</evidence>